<dbReference type="Proteomes" id="UP000663880">
    <property type="component" value="Unassembled WGS sequence"/>
</dbReference>
<dbReference type="PANTHER" id="PTHR28348">
    <property type="entry name" value="UPF0193 PROTEIN EVG1"/>
    <property type="match status" value="1"/>
</dbReference>
<evidence type="ECO:0000313" key="3">
    <source>
        <dbReference type="Proteomes" id="UP000663880"/>
    </source>
</evidence>
<sequence>METPDANGFVNVLWPSKSVPHGGIFHTRVVEPSRAQQNFLKVLLEESRLSIAQRKKSELGLRQYEKKEDHQSQVDIPMVRPRTSRRRSLSAIRESGILDAVYYRPLKRGEDREKLKDRLANVMAYGEQEQKPPPAPHRAKSPPKLPTKKEKWHDLMTQIRERAEWLAEMEDLGHGAPHRELIQDQIAERLRALDALGLDEPASARSKGSGFSVLPSVRSIDSGRKETARESAGSKHSSVRSKQSTKSLAKKPSKKEENVLCYQKLPTLQYSPRRRV</sequence>
<feature type="compositionally biased region" description="Basic and acidic residues" evidence="1">
    <location>
        <begin position="221"/>
        <end position="233"/>
    </location>
</feature>
<name>A0A821XZZ4_9NEOP</name>
<dbReference type="InterPro" id="IPR007914">
    <property type="entry name" value="UPF0193"/>
</dbReference>
<comment type="caution">
    <text evidence="2">The sequence shown here is derived from an EMBL/GenBank/DDBJ whole genome shotgun (WGS) entry which is preliminary data.</text>
</comment>
<gene>
    <name evidence="2" type="ORF">PMACD_LOCUS16022</name>
</gene>
<dbReference type="EMBL" id="CAJOBZ010000076">
    <property type="protein sequence ID" value="CAF4954229.1"/>
    <property type="molecule type" value="Genomic_DNA"/>
</dbReference>
<organism evidence="2 3">
    <name type="scientific">Pieris macdunnoughi</name>
    <dbReference type="NCBI Taxonomy" id="345717"/>
    <lineage>
        <taxon>Eukaryota</taxon>
        <taxon>Metazoa</taxon>
        <taxon>Ecdysozoa</taxon>
        <taxon>Arthropoda</taxon>
        <taxon>Hexapoda</taxon>
        <taxon>Insecta</taxon>
        <taxon>Pterygota</taxon>
        <taxon>Neoptera</taxon>
        <taxon>Endopterygota</taxon>
        <taxon>Lepidoptera</taxon>
        <taxon>Glossata</taxon>
        <taxon>Ditrysia</taxon>
        <taxon>Papilionoidea</taxon>
        <taxon>Pieridae</taxon>
        <taxon>Pierinae</taxon>
        <taxon>Pieris</taxon>
    </lineage>
</organism>
<evidence type="ECO:0000313" key="2">
    <source>
        <dbReference type="EMBL" id="CAF4954229.1"/>
    </source>
</evidence>
<feature type="compositionally biased region" description="Polar residues" evidence="1">
    <location>
        <begin position="234"/>
        <end position="247"/>
    </location>
</feature>
<evidence type="ECO:0000256" key="1">
    <source>
        <dbReference type="SAM" id="MobiDB-lite"/>
    </source>
</evidence>
<keyword evidence="3" id="KW-1185">Reference proteome</keyword>
<dbReference type="AlphaFoldDB" id="A0A821XZZ4"/>
<feature type="region of interest" description="Disordered" evidence="1">
    <location>
        <begin position="125"/>
        <end position="152"/>
    </location>
</feature>
<feature type="region of interest" description="Disordered" evidence="1">
    <location>
        <begin position="199"/>
        <end position="257"/>
    </location>
</feature>
<dbReference type="Pfam" id="PF05250">
    <property type="entry name" value="UPF0193"/>
    <property type="match status" value="1"/>
</dbReference>
<reference evidence="2" key="1">
    <citation type="submission" date="2021-02" db="EMBL/GenBank/DDBJ databases">
        <authorList>
            <person name="Steward A R."/>
        </authorList>
    </citation>
    <scope>NUCLEOTIDE SEQUENCE</scope>
</reference>
<accession>A0A821XZZ4</accession>
<protein>
    <submittedName>
        <fullName evidence="2">Uncharacterized protein</fullName>
    </submittedName>
</protein>
<proteinExistence type="predicted"/>
<dbReference type="OrthoDB" id="10262032at2759"/>
<dbReference type="PANTHER" id="PTHR28348:SF1">
    <property type="entry name" value="UPF0193 PROTEIN EVG1"/>
    <property type="match status" value="1"/>
</dbReference>